<accession>A0A2Z4MPG2</accession>
<gene>
    <name evidence="1" type="ORF">AB432_026720</name>
</gene>
<reference evidence="1 2" key="1">
    <citation type="journal article" date="2015" name="Genome Announc.">
        <title>Draft Genome Sequence of Brevibacillus brevis DZQ7, a Plant Growth-Promoting Rhizobacterium with Broad-Spectrum Antimicrobial Activity.</title>
        <authorList>
            <person name="Hou Q."/>
            <person name="Wang C."/>
            <person name="Hou X."/>
            <person name="Xia Z."/>
            <person name="Ye J."/>
            <person name="Liu K."/>
            <person name="Liu H."/>
            <person name="Wang J."/>
            <person name="Guo H."/>
            <person name="Yu X."/>
            <person name="Yang Y."/>
            <person name="Du B."/>
            <person name="Ding Y."/>
        </authorList>
    </citation>
    <scope>NUCLEOTIDE SEQUENCE [LARGE SCALE GENOMIC DNA]</scope>
    <source>
        <strain evidence="1 2">DZQ7</strain>
    </source>
</reference>
<evidence type="ECO:0000313" key="1">
    <source>
        <dbReference type="EMBL" id="AWX58414.1"/>
    </source>
</evidence>
<dbReference type="AlphaFoldDB" id="A0A2Z4MPG2"/>
<dbReference type="EMBL" id="CP030117">
    <property type="protein sequence ID" value="AWX58414.1"/>
    <property type="molecule type" value="Genomic_DNA"/>
</dbReference>
<sequence>MFSSRLYPLYVRAVSFQTCDRTFVQLLFLSGFKTDLQVRAWKLRFTILLLALTCKYCQSCVGRSAFPVQAPLEPILASE</sequence>
<dbReference type="Proteomes" id="UP000036061">
    <property type="component" value="Chromosome"/>
</dbReference>
<proteinExistence type="predicted"/>
<name>A0A2Z4MPG2_BREBE</name>
<protein>
    <submittedName>
        <fullName evidence="1">Uncharacterized protein</fullName>
    </submittedName>
</protein>
<evidence type="ECO:0000313" key="2">
    <source>
        <dbReference type="Proteomes" id="UP000036061"/>
    </source>
</evidence>
<organism evidence="1 2">
    <name type="scientific">Brevibacillus brevis</name>
    <name type="common">Bacillus brevis</name>
    <dbReference type="NCBI Taxonomy" id="1393"/>
    <lineage>
        <taxon>Bacteria</taxon>
        <taxon>Bacillati</taxon>
        <taxon>Bacillota</taxon>
        <taxon>Bacilli</taxon>
        <taxon>Bacillales</taxon>
        <taxon>Paenibacillaceae</taxon>
        <taxon>Brevibacillus</taxon>
    </lineage>
</organism>